<reference evidence="2" key="1">
    <citation type="submission" date="2016-06" db="EMBL/GenBank/DDBJ databases">
        <authorList>
            <person name="Rodrigo-Torres L."/>
            <person name="Arahal D.R."/>
        </authorList>
    </citation>
    <scope>NUCLEOTIDE SEQUENCE [LARGE SCALE GENOMIC DNA]</scope>
    <source>
        <strain evidence="2">CECT 7224</strain>
    </source>
</reference>
<dbReference type="InterPro" id="IPR036249">
    <property type="entry name" value="Thioredoxin-like_sf"/>
</dbReference>
<dbReference type="InterPro" id="IPR044142">
    <property type="entry name" value="AhpF_NTD_N"/>
</dbReference>
<dbReference type="CDD" id="cd02974">
    <property type="entry name" value="AhpF_NTD_N"/>
    <property type="match status" value="1"/>
</dbReference>
<dbReference type="Proteomes" id="UP000092819">
    <property type="component" value="Unassembled WGS sequence"/>
</dbReference>
<dbReference type="AlphaFoldDB" id="A0A1C3JEE9"/>
<dbReference type="EC" id="1.8.1.-" evidence="1"/>
<evidence type="ECO:0000313" key="2">
    <source>
        <dbReference type="Proteomes" id="UP000092819"/>
    </source>
</evidence>
<gene>
    <name evidence="1" type="primary">ahpF_1</name>
    <name evidence="1" type="ORF">VCE7224_02196</name>
</gene>
<dbReference type="SUPFAM" id="SSF52833">
    <property type="entry name" value="Thioredoxin-like"/>
    <property type="match status" value="1"/>
</dbReference>
<protein>
    <submittedName>
        <fullName evidence="1">Alkyl hydroperoxide reductase subunit F</fullName>
        <ecNumber evidence="1">1.8.1.-</ecNumber>
    </submittedName>
</protein>
<sequence>MLDQAMKQQLKAYLENLKTNVQLVLSLDGSDTANKLQDLANDIASLTDKIEVTRDDSASTRSPIMQVVNQEKGTAIGFAGLPMGHEFTSLVLALLHSGGHPIKLEADVIEQIKELDQELNVEIFISLSCQKWFRHST</sequence>
<dbReference type="GO" id="GO:0016491">
    <property type="term" value="F:oxidoreductase activity"/>
    <property type="evidence" value="ECO:0007669"/>
    <property type="project" value="UniProtKB-KW"/>
</dbReference>
<accession>A0A1C3JEE9</accession>
<evidence type="ECO:0000313" key="1">
    <source>
        <dbReference type="EMBL" id="SBT13447.1"/>
    </source>
</evidence>
<keyword evidence="1" id="KW-0560">Oxidoreductase</keyword>
<dbReference type="Gene3D" id="3.40.30.80">
    <property type="match status" value="1"/>
</dbReference>
<organism evidence="1 2">
    <name type="scientific">Vibrio celticus</name>
    <dbReference type="NCBI Taxonomy" id="446372"/>
    <lineage>
        <taxon>Bacteria</taxon>
        <taxon>Pseudomonadati</taxon>
        <taxon>Pseudomonadota</taxon>
        <taxon>Gammaproteobacteria</taxon>
        <taxon>Vibrionales</taxon>
        <taxon>Vibrionaceae</taxon>
        <taxon>Vibrio</taxon>
    </lineage>
</organism>
<dbReference type="EMBL" id="FLQZ01000043">
    <property type="protein sequence ID" value="SBT13447.1"/>
    <property type="molecule type" value="Genomic_DNA"/>
</dbReference>
<keyword evidence="2" id="KW-1185">Reference proteome</keyword>
<name>A0A1C3JEE9_9VIBR</name>
<proteinExistence type="predicted"/>